<evidence type="ECO:0000256" key="3">
    <source>
        <dbReference type="ARBA" id="ARBA00022857"/>
    </source>
</evidence>
<keyword evidence="2 5" id="KW-0274">FAD</keyword>
<protein>
    <recommendedName>
        <fullName evidence="5">Ferredoxin--NADP reductase</fullName>
        <shortName evidence="5">FNR</shortName>
        <shortName evidence="5">Fd-NADP(+) reductase</shortName>
        <ecNumber evidence="5">1.18.1.2</ecNumber>
    </recommendedName>
</protein>
<organism evidence="7 8">
    <name type="scientific">Acidovorax lacteus</name>
    <dbReference type="NCBI Taxonomy" id="1924988"/>
    <lineage>
        <taxon>Bacteria</taxon>
        <taxon>Pseudomonadati</taxon>
        <taxon>Pseudomonadota</taxon>
        <taxon>Betaproteobacteria</taxon>
        <taxon>Burkholderiales</taxon>
        <taxon>Comamonadaceae</taxon>
        <taxon>Acidovorax</taxon>
    </lineage>
</organism>
<feature type="binding site" evidence="5">
    <location>
        <position position="301"/>
    </location>
    <ligand>
        <name>FAD</name>
        <dbReference type="ChEBI" id="CHEBI:57692"/>
    </ligand>
</feature>
<feature type="binding site" evidence="5">
    <location>
        <position position="60"/>
    </location>
    <ligand>
        <name>FAD</name>
        <dbReference type="ChEBI" id="CHEBI:57692"/>
    </ligand>
</feature>
<dbReference type="Proteomes" id="UP001501788">
    <property type="component" value="Unassembled WGS sequence"/>
</dbReference>
<feature type="binding site" evidence="5">
    <location>
        <position position="55"/>
    </location>
    <ligand>
        <name>FAD</name>
        <dbReference type="ChEBI" id="CHEBI:57692"/>
    </ligand>
</feature>
<dbReference type="EMBL" id="BAABEX010000007">
    <property type="protein sequence ID" value="GAA4422025.1"/>
    <property type="molecule type" value="Genomic_DNA"/>
</dbReference>
<reference evidence="8" key="1">
    <citation type="journal article" date="2019" name="Int. J. Syst. Evol. Microbiol.">
        <title>The Global Catalogue of Microorganisms (GCM) 10K type strain sequencing project: providing services to taxonomists for standard genome sequencing and annotation.</title>
        <authorList>
            <consortium name="The Broad Institute Genomics Platform"/>
            <consortium name="The Broad Institute Genome Sequencing Center for Infectious Disease"/>
            <person name="Wu L."/>
            <person name="Ma J."/>
        </authorList>
    </citation>
    <scope>NUCLEOTIDE SEQUENCE [LARGE SCALE GENOMIC DNA]</scope>
    <source>
        <strain evidence="8">JCM 31890</strain>
    </source>
</reference>
<comment type="caution">
    <text evidence="7">The sequence shown here is derived from an EMBL/GenBank/DDBJ whole genome shotgun (WGS) entry which is preliminary data.</text>
</comment>
<evidence type="ECO:0000256" key="4">
    <source>
        <dbReference type="ARBA" id="ARBA00023002"/>
    </source>
</evidence>
<dbReference type="EC" id="1.18.1.2" evidence="5"/>
<keyword evidence="1 5" id="KW-0285">Flavoprotein</keyword>
<dbReference type="RefSeq" id="WP_345062235.1">
    <property type="nucleotide sequence ID" value="NZ_BAABEX010000007.1"/>
</dbReference>
<evidence type="ECO:0000256" key="5">
    <source>
        <dbReference type="HAMAP-Rule" id="MF_01685"/>
    </source>
</evidence>
<sequence>MRAEPSAPLTPAALPAQAEVLVIGAGPVGLFTVFQLGLQGLRAHLVDALPHTGGQCAELYGDKPIYDVPGVPVCTGRELVALLERQIAPMAPVRHLGRRVEALSPPETEGGAWQARLDDGTVLAARAVVIAAGVGAFVPRALKIEGIDTLPPDVLHYHDAPVPPDTAVVVHGGDDPAVLRALALTADPDHPPVVLLHRRDVFQAPPEALAALSAARAAGRIQVQVGQPLRIAAQGGAAVLTVLDAEGQEQALPLGRLEVRLGLSPRLGPIADWGIALERKQLVVDTARFATSAPGVYAVGDINTYPGKRKLILCGFHEATLAAFAVAERLSGAPVALQYTTTSPRLHQRLGVAPVVAAD</sequence>
<dbReference type="InterPro" id="IPR023753">
    <property type="entry name" value="FAD/NAD-binding_dom"/>
</dbReference>
<dbReference type="InterPro" id="IPR022890">
    <property type="entry name" value="Fd--NADP_Rdtase_type_2"/>
</dbReference>
<evidence type="ECO:0000256" key="1">
    <source>
        <dbReference type="ARBA" id="ARBA00022630"/>
    </source>
</evidence>
<dbReference type="Gene3D" id="3.50.50.60">
    <property type="entry name" value="FAD/NAD(P)-binding domain"/>
    <property type="match status" value="3"/>
</dbReference>
<feature type="binding site" evidence="5">
    <location>
        <position position="137"/>
    </location>
    <ligand>
        <name>FAD</name>
        <dbReference type="ChEBI" id="CHEBI:57692"/>
    </ligand>
</feature>
<feature type="binding site" evidence="5">
    <location>
        <position position="100"/>
    </location>
    <ligand>
        <name>FAD</name>
        <dbReference type="ChEBI" id="CHEBI:57692"/>
    </ligand>
</feature>
<keyword evidence="4 5" id="KW-0560">Oxidoreductase</keyword>
<dbReference type="PRINTS" id="PR00368">
    <property type="entry name" value="FADPNR"/>
</dbReference>
<gene>
    <name evidence="7" type="ORF">GCM10023090_12310</name>
</gene>
<keyword evidence="8" id="KW-1185">Reference proteome</keyword>
<dbReference type="SUPFAM" id="SSF51905">
    <property type="entry name" value="FAD/NAD(P)-binding domain"/>
    <property type="match status" value="1"/>
</dbReference>
<dbReference type="PRINTS" id="PR00469">
    <property type="entry name" value="PNDRDTASEII"/>
</dbReference>
<dbReference type="InterPro" id="IPR036188">
    <property type="entry name" value="FAD/NAD-bd_sf"/>
</dbReference>
<comment type="catalytic activity">
    <reaction evidence="5">
        <text>2 reduced [2Fe-2S]-[ferredoxin] + NADP(+) + H(+) = 2 oxidized [2Fe-2S]-[ferredoxin] + NADPH</text>
        <dbReference type="Rhea" id="RHEA:20125"/>
        <dbReference type="Rhea" id="RHEA-COMP:10000"/>
        <dbReference type="Rhea" id="RHEA-COMP:10001"/>
        <dbReference type="ChEBI" id="CHEBI:15378"/>
        <dbReference type="ChEBI" id="CHEBI:33737"/>
        <dbReference type="ChEBI" id="CHEBI:33738"/>
        <dbReference type="ChEBI" id="CHEBI:57783"/>
        <dbReference type="ChEBI" id="CHEBI:58349"/>
        <dbReference type="EC" id="1.18.1.2"/>
    </reaction>
</comment>
<keyword evidence="3 5" id="KW-0521">NADP</keyword>
<proteinExistence type="inferred from homology"/>
<dbReference type="HAMAP" id="MF_01685">
    <property type="entry name" value="FENR2"/>
    <property type="match status" value="1"/>
</dbReference>
<comment type="caution">
    <text evidence="5">Lacks conserved residue(s) required for the propagation of feature annotation.</text>
</comment>
<name>A0ABP8L5F4_9BURK</name>
<evidence type="ECO:0000256" key="2">
    <source>
        <dbReference type="ARBA" id="ARBA00022827"/>
    </source>
</evidence>
<feature type="binding site" evidence="5">
    <location>
        <position position="341"/>
    </location>
    <ligand>
        <name>FAD</name>
        <dbReference type="ChEBI" id="CHEBI:57692"/>
    </ligand>
</feature>
<comment type="subunit">
    <text evidence="5">Homodimer.</text>
</comment>
<feature type="domain" description="FAD/NAD(P)-binding" evidence="6">
    <location>
        <begin position="19"/>
        <end position="303"/>
    </location>
</feature>
<accession>A0ABP8L5F4</accession>
<evidence type="ECO:0000313" key="7">
    <source>
        <dbReference type="EMBL" id="GAA4422025.1"/>
    </source>
</evidence>
<dbReference type="Pfam" id="PF07992">
    <property type="entry name" value="Pyr_redox_2"/>
    <property type="match status" value="1"/>
</dbReference>
<evidence type="ECO:0000259" key="6">
    <source>
        <dbReference type="Pfam" id="PF07992"/>
    </source>
</evidence>
<dbReference type="InterPro" id="IPR050097">
    <property type="entry name" value="Ferredoxin-NADP_redctase_2"/>
</dbReference>
<comment type="similarity">
    <text evidence="5">Belongs to the ferredoxin--NADP reductase type 2 family.</text>
</comment>
<evidence type="ECO:0000313" key="8">
    <source>
        <dbReference type="Proteomes" id="UP001501788"/>
    </source>
</evidence>
<dbReference type="PANTHER" id="PTHR48105">
    <property type="entry name" value="THIOREDOXIN REDUCTASE 1-RELATED-RELATED"/>
    <property type="match status" value="1"/>
</dbReference>
<feature type="binding site" evidence="5">
    <location>
        <position position="47"/>
    </location>
    <ligand>
        <name>FAD</name>
        <dbReference type="ChEBI" id="CHEBI:57692"/>
    </ligand>
</feature>
<comment type="cofactor">
    <cofactor evidence="5">
        <name>FAD</name>
        <dbReference type="ChEBI" id="CHEBI:57692"/>
    </cofactor>
    <text evidence="5">Binds 1 FAD per subunit.</text>
</comment>